<dbReference type="Gene3D" id="2.60.40.150">
    <property type="entry name" value="C2 domain"/>
    <property type="match status" value="1"/>
</dbReference>
<keyword evidence="4" id="KW-1185">Reference proteome</keyword>
<dbReference type="EMBL" id="CAJPEX010021649">
    <property type="protein sequence ID" value="CAG0925904.1"/>
    <property type="molecule type" value="Genomic_DNA"/>
</dbReference>
<feature type="compositionally biased region" description="Low complexity" evidence="1">
    <location>
        <begin position="61"/>
        <end position="77"/>
    </location>
</feature>
<name>A0A7R9GKE4_9CRUS</name>
<dbReference type="Proteomes" id="UP000678499">
    <property type="component" value="Unassembled WGS sequence"/>
</dbReference>
<protein>
    <recommendedName>
        <fullName evidence="2">C2 domain-containing protein</fullName>
    </recommendedName>
</protein>
<dbReference type="Pfam" id="PF00168">
    <property type="entry name" value="C2"/>
    <property type="match status" value="1"/>
</dbReference>
<dbReference type="CDD" id="cd00030">
    <property type="entry name" value="C2"/>
    <property type="match status" value="1"/>
</dbReference>
<dbReference type="AlphaFoldDB" id="A0A7R9GKE4"/>
<dbReference type="EMBL" id="OA903686">
    <property type="protein sequence ID" value="CAD7285752.1"/>
    <property type="molecule type" value="Genomic_DNA"/>
</dbReference>
<feature type="domain" description="C2" evidence="2">
    <location>
        <begin position="62"/>
        <end position="176"/>
    </location>
</feature>
<dbReference type="InterPro" id="IPR035892">
    <property type="entry name" value="C2_domain_sf"/>
</dbReference>
<feature type="region of interest" description="Disordered" evidence="1">
    <location>
        <begin position="54"/>
        <end position="87"/>
    </location>
</feature>
<evidence type="ECO:0000313" key="3">
    <source>
        <dbReference type="EMBL" id="CAD7285752.1"/>
    </source>
</evidence>
<accession>A0A7R9GKE4</accession>
<reference evidence="3" key="1">
    <citation type="submission" date="2020-11" db="EMBL/GenBank/DDBJ databases">
        <authorList>
            <person name="Tran Van P."/>
        </authorList>
    </citation>
    <scope>NUCLEOTIDE SEQUENCE</scope>
</reference>
<sequence>YGGIPSPFVEARLVKWGKQDQENHQLGSANHGLVDRNPALRTSTHSGSILSGLLASKRRPASSTPSSATATATPTTSMNTLSFSHHYDGEQRGKKSVLLVSPVLFQARTETVKKTRNPRFDQTIEIDMNVSDLVDTNLQLSVLDDDKFGNPTLMGTTLLSLPKDELQLYVGRNATFTRCIVPTT</sequence>
<evidence type="ECO:0000256" key="1">
    <source>
        <dbReference type="SAM" id="MobiDB-lite"/>
    </source>
</evidence>
<evidence type="ECO:0000313" key="4">
    <source>
        <dbReference type="Proteomes" id="UP000678499"/>
    </source>
</evidence>
<dbReference type="SUPFAM" id="SSF49562">
    <property type="entry name" value="C2 domain (Calcium/lipid-binding domain, CaLB)"/>
    <property type="match status" value="1"/>
</dbReference>
<dbReference type="InterPro" id="IPR000008">
    <property type="entry name" value="C2_dom"/>
</dbReference>
<organism evidence="3">
    <name type="scientific">Notodromas monacha</name>
    <dbReference type="NCBI Taxonomy" id="399045"/>
    <lineage>
        <taxon>Eukaryota</taxon>
        <taxon>Metazoa</taxon>
        <taxon>Ecdysozoa</taxon>
        <taxon>Arthropoda</taxon>
        <taxon>Crustacea</taxon>
        <taxon>Oligostraca</taxon>
        <taxon>Ostracoda</taxon>
        <taxon>Podocopa</taxon>
        <taxon>Podocopida</taxon>
        <taxon>Cypridocopina</taxon>
        <taxon>Cypridoidea</taxon>
        <taxon>Cyprididae</taxon>
        <taxon>Notodromas</taxon>
    </lineage>
</organism>
<dbReference type="PROSITE" id="PS50004">
    <property type="entry name" value="C2"/>
    <property type="match status" value="1"/>
</dbReference>
<feature type="non-terminal residue" evidence="3">
    <location>
        <position position="184"/>
    </location>
</feature>
<gene>
    <name evidence="3" type="ORF">NMOB1V02_LOCUS13354</name>
</gene>
<dbReference type="OrthoDB" id="270970at2759"/>
<evidence type="ECO:0000259" key="2">
    <source>
        <dbReference type="PROSITE" id="PS50004"/>
    </source>
</evidence>
<proteinExistence type="predicted"/>
<feature type="non-terminal residue" evidence="3">
    <location>
        <position position="1"/>
    </location>
</feature>